<proteinExistence type="predicted"/>
<dbReference type="RefSeq" id="WP_219528259.1">
    <property type="nucleotide sequence ID" value="NZ_JAHKRM010000004.1"/>
</dbReference>
<name>A0ABW4GPC1_9ACTN</name>
<evidence type="ECO:0000313" key="1">
    <source>
        <dbReference type="EMBL" id="MFD1544234.1"/>
    </source>
</evidence>
<dbReference type="EMBL" id="JBHUCM010000043">
    <property type="protein sequence ID" value="MFD1544234.1"/>
    <property type="molecule type" value="Genomic_DNA"/>
</dbReference>
<keyword evidence="2" id="KW-1185">Reference proteome</keyword>
<protein>
    <submittedName>
        <fullName evidence="1">Uncharacterized protein</fullName>
    </submittedName>
</protein>
<evidence type="ECO:0000313" key="2">
    <source>
        <dbReference type="Proteomes" id="UP001597097"/>
    </source>
</evidence>
<sequence>MRESSRSGNPWGPDGAGRISVQTWPFHLMLRGAVKDEPVRGSRRLVLRAPAAHASLGPVAARSLTAVPGPER</sequence>
<dbReference type="Proteomes" id="UP001597097">
    <property type="component" value="Unassembled WGS sequence"/>
</dbReference>
<reference evidence="2" key="1">
    <citation type="journal article" date="2019" name="Int. J. Syst. Evol. Microbiol.">
        <title>The Global Catalogue of Microorganisms (GCM) 10K type strain sequencing project: providing services to taxonomists for standard genome sequencing and annotation.</title>
        <authorList>
            <consortium name="The Broad Institute Genomics Platform"/>
            <consortium name="The Broad Institute Genome Sequencing Center for Infectious Disease"/>
            <person name="Wu L."/>
            <person name="Ma J."/>
        </authorList>
    </citation>
    <scope>NUCLEOTIDE SEQUENCE [LARGE SCALE GENOMIC DNA]</scope>
    <source>
        <strain evidence="2">CGMCC 1.15399</strain>
    </source>
</reference>
<organism evidence="1 2">
    <name type="scientific">Nonomuraea guangzhouensis</name>
    <dbReference type="NCBI Taxonomy" id="1291555"/>
    <lineage>
        <taxon>Bacteria</taxon>
        <taxon>Bacillati</taxon>
        <taxon>Actinomycetota</taxon>
        <taxon>Actinomycetes</taxon>
        <taxon>Streptosporangiales</taxon>
        <taxon>Streptosporangiaceae</taxon>
        <taxon>Nonomuraea</taxon>
    </lineage>
</organism>
<gene>
    <name evidence="1" type="ORF">ACFSJ0_44830</name>
</gene>
<comment type="caution">
    <text evidence="1">The sequence shown here is derived from an EMBL/GenBank/DDBJ whole genome shotgun (WGS) entry which is preliminary data.</text>
</comment>
<accession>A0ABW4GPC1</accession>